<name>A0A1G9LCK8_9RHOB</name>
<dbReference type="OrthoDB" id="9806824at2"/>
<reference evidence="11" key="1">
    <citation type="submission" date="2016-10" db="EMBL/GenBank/DDBJ databases">
        <authorList>
            <person name="Varghese N."/>
            <person name="Submissions S."/>
        </authorList>
    </citation>
    <scope>NUCLEOTIDE SEQUENCE [LARGE SCALE GENOMIC DNA]</scope>
    <source>
        <strain evidence="11">CGMCC 1.7655</strain>
    </source>
</reference>
<comment type="subcellular location">
    <subcellularLocation>
        <location evidence="1">Membrane</location>
        <topology evidence="1">Multi-pass membrane protein</topology>
    </subcellularLocation>
</comment>
<evidence type="ECO:0000256" key="5">
    <source>
        <dbReference type="ARBA" id="ARBA00022989"/>
    </source>
</evidence>
<organism evidence="10 11">
    <name type="scientific">Paracoccus chinensis</name>
    <dbReference type="NCBI Taxonomy" id="525640"/>
    <lineage>
        <taxon>Bacteria</taxon>
        <taxon>Pseudomonadati</taxon>
        <taxon>Pseudomonadota</taxon>
        <taxon>Alphaproteobacteria</taxon>
        <taxon>Rhodobacterales</taxon>
        <taxon>Paracoccaceae</taxon>
        <taxon>Paracoccus</taxon>
    </lineage>
</organism>
<dbReference type="InterPro" id="IPR001173">
    <property type="entry name" value="Glyco_trans_2-like"/>
</dbReference>
<evidence type="ECO:0000313" key="11">
    <source>
        <dbReference type="Proteomes" id="UP000199555"/>
    </source>
</evidence>
<dbReference type="Pfam" id="PF13632">
    <property type="entry name" value="Glyco_trans_2_3"/>
    <property type="match status" value="1"/>
</dbReference>
<dbReference type="InterPro" id="IPR029044">
    <property type="entry name" value="Nucleotide-diphossugar_trans"/>
</dbReference>
<protein>
    <submittedName>
        <fullName evidence="10">Cellulose synthase (UDP-forming)</fullName>
    </submittedName>
</protein>
<proteinExistence type="predicted"/>
<evidence type="ECO:0000256" key="3">
    <source>
        <dbReference type="ARBA" id="ARBA00022679"/>
    </source>
</evidence>
<evidence type="ECO:0000259" key="8">
    <source>
        <dbReference type="Pfam" id="PF00535"/>
    </source>
</evidence>
<feature type="transmembrane region" description="Helical" evidence="7">
    <location>
        <begin position="441"/>
        <end position="463"/>
    </location>
</feature>
<accession>A0A1G9LCK8</accession>
<dbReference type="SUPFAM" id="SSF53448">
    <property type="entry name" value="Nucleotide-diphospho-sugar transferases"/>
    <property type="match status" value="1"/>
</dbReference>
<dbReference type="EMBL" id="FNGE01000014">
    <property type="protein sequence ID" value="SDL59691.1"/>
    <property type="molecule type" value="Genomic_DNA"/>
</dbReference>
<keyword evidence="6 7" id="KW-0472">Membrane</keyword>
<dbReference type="GO" id="GO:0016758">
    <property type="term" value="F:hexosyltransferase activity"/>
    <property type="evidence" value="ECO:0007669"/>
    <property type="project" value="TreeGrafter"/>
</dbReference>
<evidence type="ECO:0000256" key="1">
    <source>
        <dbReference type="ARBA" id="ARBA00004141"/>
    </source>
</evidence>
<sequence>MDDYFRRFEDRTPPPPLPYSPWRESLWQFLATLTVVVGGWYLWWRWTHSLNPDAMWFAVPMVLAETLAFFGLLLFIYNLWQDQPVRIPDPPATVGETAGQGAVVEDPGRPIAVDLFFATYNEDPELVRLGIIDAKAIRYPHPIDIRIHVCDDGRRHAMREVCAQEGVNYLTRPTNEGFKAGNLRHAMEQTSGDFLVILDADTRPFPTILEHTLGHFRDPRMAWVQTPQWFYDLPEGERLQDRLGRRLGSVARRVGRGLERLVGEIRLGQDPFVNDPQMFYDVILRRRNRANAAFCCGAASIHRREAVMEAALRSFGDSVERRVIAAEERITLTTRERQVDPDLMSAIRTEAVVQEVLTPYRFHVSEDIYTSIVLHSDRERGWKSVLHPTIESRMLSPQDLLSWTIQRFKYAGGSLDILFNDNPLFRRGLTLPQRLMYGATFWSYLAPLWNVIFLSAPIVYLATGIAPVSAYTLPFFAHSIPFLILLELAMMVGTWGIPGYAGKTNYLAFFPVGLRALATVLRGRKISFPVTPKNRQAGRHLRLVLPQIAVVVLTVGAALWALAALGLGGTGHTLPGVITNALWGLNNCLAMAGMIGAALWQPQDNLDEGASTA</sequence>
<feature type="transmembrane region" description="Helical" evidence="7">
    <location>
        <begin position="56"/>
        <end position="80"/>
    </location>
</feature>
<evidence type="ECO:0000256" key="4">
    <source>
        <dbReference type="ARBA" id="ARBA00022692"/>
    </source>
</evidence>
<dbReference type="Gene3D" id="3.90.550.10">
    <property type="entry name" value="Spore Coat Polysaccharide Biosynthesis Protein SpsA, Chain A"/>
    <property type="match status" value="1"/>
</dbReference>
<feature type="transmembrane region" description="Helical" evidence="7">
    <location>
        <begin position="543"/>
        <end position="569"/>
    </location>
</feature>
<dbReference type="AlphaFoldDB" id="A0A1G9LCK8"/>
<evidence type="ECO:0000256" key="2">
    <source>
        <dbReference type="ARBA" id="ARBA00022676"/>
    </source>
</evidence>
<evidence type="ECO:0000256" key="7">
    <source>
        <dbReference type="SAM" id="Phobius"/>
    </source>
</evidence>
<dbReference type="PANTHER" id="PTHR43867:SF2">
    <property type="entry name" value="CELLULOSE SYNTHASE CATALYTIC SUBUNIT A [UDP-FORMING]"/>
    <property type="match status" value="1"/>
</dbReference>
<dbReference type="CDD" id="cd06421">
    <property type="entry name" value="CESA_CelA_like"/>
    <property type="match status" value="1"/>
</dbReference>
<feature type="transmembrane region" description="Helical" evidence="7">
    <location>
        <begin position="581"/>
        <end position="600"/>
    </location>
</feature>
<keyword evidence="2" id="KW-0328">Glycosyltransferase</keyword>
<keyword evidence="3" id="KW-0808">Transferase</keyword>
<feature type="transmembrane region" description="Helical" evidence="7">
    <location>
        <begin position="26"/>
        <end position="44"/>
    </location>
</feature>
<dbReference type="RefSeq" id="WP_090756872.1">
    <property type="nucleotide sequence ID" value="NZ_FNGE01000014.1"/>
</dbReference>
<dbReference type="Proteomes" id="UP000199555">
    <property type="component" value="Unassembled WGS sequence"/>
</dbReference>
<dbReference type="InterPro" id="IPR050321">
    <property type="entry name" value="Glycosyltr_2/OpgH_subfam"/>
</dbReference>
<dbReference type="PANTHER" id="PTHR43867">
    <property type="entry name" value="CELLULOSE SYNTHASE CATALYTIC SUBUNIT A [UDP-FORMING]"/>
    <property type="match status" value="1"/>
</dbReference>
<feature type="transmembrane region" description="Helical" evidence="7">
    <location>
        <begin position="475"/>
        <end position="498"/>
    </location>
</feature>
<dbReference type="Pfam" id="PF00535">
    <property type="entry name" value="Glycos_transf_2"/>
    <property type="match status" value="1"/>
</dbReference>
<evidence type="ECO:0000256" key="6">
    <source>
        <dbReference type="ARBA" id="ARBA00023136"/>
    </source>
</evidence>
<dbReference type="STRING" id="525640.SAMN04487971_11444"/>
<feature type="domain" description="Glycosyltransferase 2-like" evidence="9">
    <location>
        <begin position="346"/>
        <end position="468"/>
    </location>
</feature>
<evidence type="ECO:0000313" key="10">
    <source>
        <dbReference type="EMBL" id="SDL59691.1"/>
    </source>
</evidence>
<dbReference type="GO" id="GO:0005886">
    <property type="term" value="C:plasma membrane"/>
    <property type="evidence" value="ECO:0007669"/>
    <property type="project" value="TreeGrafter"/>
</dbReference>
<gene>
    <name evidence="10" type="ORF">SAMN04487971_11444</name>
</gene>
<keyword evidence="5 7" id="KW-1133">Transmembrane helix</keyword>
<feature type="domain" description="Glycosyltransferase 2-like" evidence="8">
    <location>
        <begin position="118"/>
        <end position="307"/>
    </location>
</feature>
<keyword evidence="4 7" id="KW-0812">Transmembrane</keyword>
<evidence type="ECO:0000259" key="9">
    <source>
        <dbReference type="Pfam" id="PF13632"/>
    </source>
</evidence>
<keyword evidence="11" id="KW-1185">Reference proteome</keyword>